<dbReference type="EMBL" id="AP025739">
    <property type="protein sequence ID" value="BDI34525.1"/>
    <property type="molecule type" value="Genomic_DNA"/>
</dbReference>
<keyword evidence="2" id="KW-0812">Transmembrane</keyword>
<feature type="transmembrane region" description="Helical" evidence="2">
    <location>
        <begin position="93"/>
        <end position="111"/>
    </location>
</feature>
<feature type="region of interest" description="Disordered" evidence="1">
    <location>
        <begin position="225"/>
        <end position="257"/>
    </location>
</feature>
<dbReference type="Pfam" id="PF01569">
    <property type="entry name" value="PAP2"/>
    <property type="match status" value="1"/>
</dbReference>
<feature type="transmembrane region" description="Helical" evidence="2">
    <location>
        <begin position="163"/>
        <end position="184"/>
    </location>
</feature>
<evidence type="ECO:0000256" key="1">
    <source>
        <dbReference type="SAM" id="MobiDB-lite"/>
    </source>
</evidence>
<keyword evidence="2" id="KW-1133">Transmembrane helix</keyword>
<name>A0A402CR70_9BACT</name>
<gene>
    <name evidence="3" type="ORF">CCAX7_65760</name>
</gene>
<dbReference type="PANTHER" id="PTHR14969:SF13">
    <property type="entry name" value="AT30094P"/>
    <property type="match status" value="1"/>
</dbReference>
<reference evidence="3 4" key="1">
    <citation type="journal article" date="2019" name="Int. J. Syst. Evol. Microbiol.">
        <title>Capsulimonas corticalis gen. nov., sp. nov., an aerobic capsulated bacterium, of a novel bacterial order, Capsulimonadales ord. nov., of the class Armatimonadia of the phylum Armatimonadetes.</title>
        <authorList>
            <person name="Li J."/>
            <person name="Kudo C."/>
            <person name="Tonouchi A."/>
        </authorList>
    </citation>
    <scope>NUCLEOTIDE SEQUENCE [LARGE SCALE GENOMIC DNA]</scope>
    <source>
        <strain evidence="3 4">AX-7</strain>
    </source>
</reference>
<dbReference type="KEGG" id="ccot:CCAX7_65760"/>
<organism evidence="3 4">
    <name type="scientific">Capsulimonas corticalis</name>
    <dbReference type="NCBI Taxonomy" id="2219043"/>
    <lineage>
        <taxon>Bacteria</taxon>
        <taxon>Bacillati</taxon>
        <taxon>Armatimonadota</taxon>
        <taxon>Armatimonadia</taxon>
        <taxon>Capsulimonadales</taxon>
        <taxon>Capsulimonadaceae</taxon>
        <taxon>Capsulimonas</taxon>
    </lineage>
</organism>
<dbReference type="InterPro" id="IPR036938">
    <property type="entry name" value="PAP2/HPO_sf"/>
</dbReference>
<keyword evidence="2" id="KW-0472">Membrane</keyword>
<feature type="transmembrane region" description="Helical" evidence="2">
    <location>
        <begin position="131"/>
        <end position="151"/>
    </location>
</feature>
<proteinExistence type="predicted"/>
<sequence length="257" mass="28074">MSTVKRRLTAGLIVCLFALVVFVWDWSQVHNFHAGPTPFDRAAIDWIHQRQAPWLTDLSLVLAGVGSTGMMIAISILGVIIGARRARLRDMAWTMPIAASGAGILILTAKACFHRARPTLFVPLMHATGYSFPSGHSLFSMSVYGLLGYFAGTLTRDKTDRRLIHATTIALIVMVGLSRVYLGVHYPTDVIAGWSAGLPWLVVCIVIREALGRRLHKPSAQVLETGRRSASSLGRKRAKSLGSMSSRSRSGKRRTPA</sequence>
<feature type="transmembrane region" description="Helical" evidence="2">
    <location>
        <begin position="58"/>
        <end position="81"/>
    </location>
</feature>
<evidence type="ECO:0000313" key="4">
    <source>
        <dbReference type="Proteomes" id="UP000287394"/>
    </source>
</evidence>
<dbReference type="SMART" id="SM00014">
    <property type="entry name" value="acidPPc"/>
    <property type="match status" value="1"/>
</dbReference>
<dbReference type="CDD" id="cd03392">
    <property type="entry name" value="PAP2_like_2"/>
    <property type="match status" value="1"/>
</dbReference>
<evidence type="ECO:0000313" key="3">
    <source>
        <dbReference type="EMBL" id="BDI34525.1"/>
    </source>
</evidence>
<dbReference type="PANTHER" id="PTHR14969">
    <property type="entry name" value="SPHINGOSINE-1-PHOSPHATE PHOSPHOHYDROLASE"/>
    <property type="match status" value="1"/>
</dbReference>
<dbReference type="Gene3D" id="1.20.144.10">
    <property type="entry name" value="Phosphatidic acid phosphatase type 2/haloperoxidase"/>
    <property type="match status" value="1"/>
</dbReference>
<dbReference type="AlphaFoldDB" id="A0A402CR70"/>
<protein>
    <submittedName>
        <fullName evidence="3">Uncharacterized protein</fullName>
    </submittedName>
</protein>
<accession>A0A402CR70</accession>
<dbReference type="FunCoup" id="A0A402CR70">
    <property type="interactions" value="188"/>
</dbReference>
<dbReference type="SUPFAM" id="SSF48317">
    <property type="entry name" value="Acid phosphatase/Vanadium-dependent haloperoxidase"/>
    <property type="match status" value="1"/>
</dbReference>
<evidence type="ECO:0000256" key="2">
    <source>
        <dbReference type="SAM" id="Phobius"/>
    </source>
</evidence>
<feature type="transmembrane region" description="Helical" evidence="2">
    <location>
        <begin position="190"/>
        <end position="207"/>
    </location>
</feature>
<dbReference type="Proteomes" id="UP000287394">
    <property type="component" value="Chromosome"/>
</dbReference>
<dbReference type="InterPro" id="IPR000326">
    <property type="entry name" value="PAP2/HPO"/>
</dbReference>
<dbReference type="RefSeq" id="WP_165863967.1">
    <property type="nucleotide sequence ID" value="NZ_AP025739.1"/>
</dbReference>
<keyword evidence="4" id="KW-1185">Reference proteome</keyword>